<organism evidence="1 2">
    <name type="scientific">Clunio marinus</name>
    <dbReference type="NCBI Taxonomy" id="568069"/>
    <lineage>
        <taxon>Eukaryota</taxon>
        <taxon>Metazoa</taxon>
        <taxon>Ecdysozoa</taxon>
        <taxon>Arthropoda</taxon>
        <taxon>Hexapoda</taxon>
        <taxon>Insecta</taxon>
        <taxon>Pterygota</taxon>
        <taxon>Neoptera</taxon>
        <taxon>Endopterygota</taxon>
        <taxon>Diptera</taxon>
        <taxon>Nematocera</taxon>
        <taxon>Chironomoidea</taxon>
        <taxon>Chironomidae</taxon>
        <taxon>Clunio</taxon>
    </lineage>
</organism>
<gene>
    <name evidence="1" type="ORF">CLUMA_CG020371</name>
</gene>
<sequence>MIFELGTQENLNQSKKSLALTLQQSTERTEPIMGPILDPKKSLVIPNSQFTDNPLSVPPEIESYQNPSESVSILDSIDELKFNSVEDGVSHAYINGNFVEK</sequence>
<name>A0A1J1J7F4_9DIPT</name>
<accession>A0A1J1J7F4</accession>
<evidence type="ECO:0000313" key="2">
    <source>
        <dbReference type="Proteomes" id="UP000183832"/>
    </source>
</evidence>
<dbReference type="AlphaFoldDB" id="A0A1J1J7F4"/>
<proteinExistence type="predicted"/>
<dbReference type="EMBL" id="CVRI01000070">
    <property type="protein sequence ID" value="CRL07398.1"/>
    <property type="molecule type" value="Genomic_DNA"/>
</dbReference>
<evidence type="ECO:0000313" key="1">
    <source>
        <dbReference type="EMBL" id="CRL07398.1"/>
    </source>
</evidence>
<keyword evidence="2" id="KW-1185">Reference proteome</keyword>
<protein>
    <submittedName>
        <fullName evidence="1">CLUMA_CG020371, isoform A</fullName>
    </submittedName>
</protein>
<reference evidence="1 2" key="1">
    <citation type="submission" date="2015-04" db="EMBL/GenBank/DDBJ databases">
        <authorList>
            <person name="Syromyatnikov M.Y."/>
            <person name="Popov V.N."/>
        </authorList>
    </citation>
    <scope>NUCLEOTIDE SEQUENCE [LARGE SCALE GENOMIC DNA]</scope>
</reference>
<dbReference type="Proteomes" id="UP000183832">
    <property type="component" value="Unassembled WGS sequence"/>
</dbReference>